<accession>A0A0B0DDR3</accession>
<dbReference type="EMBL" id="JROM01000022">
    <property type="protein sequence ID" value="KHE74297.1"/>
    <property type="molecule type" value="Genomic_DNA"/>
</dbReference>
<name>A0A0B0DDR3_9MICC</name>
<sequence length="208" mass="23740">MISPDEGFQDDEIAQYPEGVNLARLLPPPTRKPFIVGIDGRSGAGKTTLTEQLSQVLERSHDVVSFHLEDIYPGWNGLLEGMERYRGEILEPLRREEDAHWTAWDWLTNEPGTPRLTRTAQIVLVEGVGACHREARALLDVSVWVELPTSQRKQRALDRDGATYEKYWDVWAEQEEQYLDEDPVWESAEILHPGPSPQEPGTEQRDTP</sequence>
<reference evidence="2 3" key="1">
    <citation type="submission" date="2014-09" db="EMBL/GenBank/DDBJ databases">
        <title>High-quality draft genome sequence of Kocuria marina SO9-6, an actinobacterium isolated from a copper mine.</title>
        <authorList>
            <person name="Castro D.B."/>
            <person name="Pereira L.B."/>
            <person name="Silva M.V."/>
            <person name="Silva B.P."/>
            <person name="Zanardi B.R."/>
            <person name="Carlos C."/>
            <person name="Belgini D.R."/>
            <person name="Limache E.G."/>
            <person name="Lacerda G.V."/>
            <person name="Nery M.B."/>
            <person name="Gomes M.B."/>
            <person name="Souza S."/>
            <person name="Silva T.M."/>
            <person name="Rodrigues V.D."/>
            <person name="Paulino L.C."/>
            <person name="Vicentini R."/>
            <person name="Ferraz L.F."/>
            <person name="Ottoboni L.M."/>
        </authorList>
    </citation>
    <scope>NUCLEOTIDE SEQUENCE [LARGE SCALE GENOMIC DNA]</scope>
    <source>
        <strain evidence="2 3">SO9-6</strain>
    </source>
</reference>
<proteinExistence type="predicted"/>
<comment type="caution">
    <text evidence="2">The sequence shown here is derived from an EMBL/GenBank/DDBJ whole genome shotgun (WGS) entry which is preliminary data.</text>
</comment>
<dbReference type="SUPFAM" id="SSF52540">
    <property type="entry name" value="P-loop containing nucleoside triphosphate hydrolases"/>
    <property type="match status" value="1"/>
</dbReference>
<dbReference type="AlphaFoldDB" id="A0A0B0DDR3"/>
<dbReference type="RefSeq" id="WP_035964084.1">
    <property type="nucleotide sequence ID" value="NZ_JROM01000022.1"/>
</dbReference>
<organism evidence="2 3">
    <name type="scientific">Kocuria marina</name>
    <dbReference type="NCBI Taxonomy" id="223184"/>
    <lineage>
        <taxon>Bacteria</taxon>
        <taxon>Bacillati</taxon>
        <taxon>Actinomycetota</taxon>
        <taxon>Actinomycetes</taxon>
        <taxon>Micrococcales</taxon>
        <taxon>Micrococcaceae</taxon>
        <taxon>Kocuria</taxon>
    </lineage>
</organism>
<dbReference type="Proteomes" id="UP000030664">
    <property type="component" value="Unassembled WGS sequence"/>
</dbReference>
<dbReference type="STRING" id="223184.AS25_07930"/>
<evidence type="ECO:0000256" key="1">
    <source>
        <dbReference type="SAM" id="MobiDB-lite"/>
    </source>
</evidence>
<protein>
    <submittedName>
        <fullName evidence="2">Para-aminobenzoate synthase, component I</fullName>
    </submittedName>
</protein>
<dbReference type="InterPro" id="IPR027417">
    <property type="entry name" value="P-loop_NTPase"/>
</dbReference>
<evidence type="ECO:0000313" key="3">
    <source>
        <dbReference type="Proteomes" id="UP000030664"/>
    </source>
</evidence>
<gene>
    <name evidence="2" type="ORF">AS25_07930</name>
</gene>
<evidence type="ECO:0000313" key="2">
    <source>
        <dbReference type="EMBL" id="KHE74297.1"/>
    </source>
</evidence>
<dbReference type="Gene3D" id="3.40.50.300">
    <property type="entry name" value="P-loop containing nucleotide triphosphate hydrolases"/>
    <property type="match status" value="1"/>
</dbReference>
<feature type="region of interest" description="Disordered" evidence="1">
    <location>
        <begin position="186"/>
        <end position="208"/>
    </location>
</feature>
<dbReference type="eggNOG" id="COG0572">
    <property type="taxonomic scope" value="Bacteria"/>
</dbReference>